<evidence type="ECO:0000256" key="8">
    <source>
        <dbReference type="ARBA" id="ARBA00022692"/>
    </source>
</evidence>
<evidence type="ECO:0000313" key="14">
    <source>
        <dbReference type="Proteomes" id="UP000198623"/>
    </source>
</evidence>
<keyword evidence="9 12" id="KW-0201">Cytochrome c-type biogenesis</keyword>
<evidence type="ECO:0000256" key="9">
    <source>
        <dbReference type="ARBA" id="ARBA00022748"/>
    </source>
</evidence>
<keyword evidence="10 12" id="KW-1133">Transmembrane helix</keyword>
<evidence type="ECO:0000256" key="4">
    <source>
        <dbReference type="ARBA" id="ARBA00016461"/>
    </source>
</evidence>
<comment type="similarity">
    <text evidence="3 12">Belongs to the CcmD/CycX/HelD family.</text>
</comment>
<evidence type="ECO:0000256" key="2">
    <source>
        <dbReference type="ARBA" id="ARBA00004377"/>
    </source>
</evidence>
<keyword evidence="6 12" id="KW-1003">Cell membrane</keyword>
<dbReference type="InterPro" id="IPR052075">
    <property type="entry name" value="Heme_exporter_D"/>
</dbReference>
<evidence type="ECO:0000256" key="12">
    <source>
        <dbReference type="RuleBase" id="RU363101"/>
    </source>
</evidence>
<evidence type="ECO:0000256" key="10">
    <source>
        <dbReference type="ARBA" id="ARBA00022989"/>
    </source>
</evidence>
<dbReference type="GO" id="GO:1903607">
    <property type="term" value="P:cytochrome c biosynthetic process"/>
    <property type="evidence" value="ECO:0007669"/>
    <property type="project" value="TreeGrafter"/>
</dbReference>
<keyword evidence="11 12" id="KW-0472">Membrane</keyword>
<evidence type="ECO:0000256" key="3">
    <source>
        <dbReference type="ARBA" id="ARBA00008741"/>
    </source>
</evidence>
<dbReference type="InterPro" id="IPR007078">
    <property type="entry name" value="Haem_export_protD_CcmD"/>
</dbReference>
<dbReference type="AlphaFoldDB" id="A0A1I2N032"/>
<keyword evidence="5 12" id="KW-0813">Transport</keyword>
<name>A0A1I2N032_9GAMM</name>
<organism evidence="13 14">
    <name type="scientific">Neptunomonas qingdaonensis</name>
    <dbReference type="NCBI Taxonomy" id="1045558"/>
    <lineage>
        <taxon>Bacteria</taxon>
        <taxon>Pseudomonadati</taxon>
        <taxon>Pseudomonadota</taxon>
        <taxon>Gammaproteobacteria</taxon>
        <taxon>Oceanospirillales</taxon>
        <taxon>Oceanospirillaceae</taxon>
        <taxon>Neptunomonas</taxon>
    </lineage>
</organism>
<proteinExistence type="inferred from homology"/>
<dbReference type="Pfam" id="PF04995">
    <property type="entry name" value="CcmD"/>
    <property type="match status" value="1"/>
</dbReference>
<gene>
    <name evidence="13" type="ORF">SAMN05216175_102176</name>
</gene>
<evidence type="ECO:0000256" key="11">
    <source>
        <dbReference type="ARBA" id="ARBA00023136"/>
    </source>
</evidence>
<evidence type="ECO:0000256" key="5">
    <source>
        <dbReference type="ARBA" id="ARBA00022448"/>
    </source>
</evidence>
<reference evidence="14" key="1">
    <citation type="submission" date="2016-10" db="EMBL/GenBank/DDBJ databases">
        <authorList>
            <person name="Varghese N."/>
            <person name="Submissions S."/>
        </authorList>
    </citation>
    <scope>NUCLEOTIDE SEQUENCE [LARGE SCALE GENOMIC DNA]</scope>
    <source>
        <strain evidence="14">CGMCC 1.10971</strain>
    </source>
</reference>
<dbReference type="OrthoDB" id="9815607at2"/>
<keyword evidence="8 12" id="KW-0812">Transmembrane</keyword>
<evidence type="ECO:0000256" key="7">
    <source>
        <dbReference type="ARBA" id="ARBA00022519"/>
    </source>
</evidence>
<dbReference type="GO" id="GO:0017004">
    <property type="term" value="P:cytochrome complex assembly"/>
    <property type="evidence" value="ECO:0007669"/>
    <property type="project" value="UniProtKB-KW"/>
</dbReference>
<protein>
    <recommendedName>
        <fullName evidence="4 12">Heme exporter protein D</fullName>
    </recommendedName>
</protein>
<dbReference type="GO" id="GO:0005886">
    <property type="term" value="C:plasma membrane"/>
    <property type="evidence" value="ECO:0007669"/>
    <property type="project" value="UniProtKB-SubCell"/>
</dbReference>
<comment type="subcellular location">
    <subcellularLocation>
        <location evidence="2 12">Cell inner membrane</location>
        <topology evidence="2 12">Single-pass membrane protein</topology>
    </subcellularLocation>
</comment>
<dbReference type="PANTHER" id="PTHR37531:SF1">
    <property type="entry name" value="HEME EXPORTER PROTEIN D"/>
    <property type="match status" value="1"/>
</dbReference>
<dbReference type="EMBL" id="FOOU01000002">
    <property type="protein sequence ID" value="SFF96480.1"/>
    <property type="molecule type" value="Genomic_DNA"/>
</dbReference>
<evidence type="ECO:0000256" key="1">
    <source>
        <dbReference type="ARBA" id="ARBA00002442"/>
    </source>
</evidence>
<dbReference type="RefSeq" id="WP_090724664.1">
    <property type="nucleotide sequence ID" value="NZ_FOOU01000002.1"/>
</dbReference>
<dbReference type="STRING" id="1045558.SAMN05216175_102176"/>
<dbReference type="GO" id="GO:0015886">
    <property type="term" value="P:heme transport"/>
    <property type="evidence" value="ECO:0007669"/>
    <property type="project" value="InterPro"/>
</dbReference>
<sequence>MQFETISEFIKMDGHGLYVWLSYAIGVSILIGNLILPLFTRKELIKNLARRLRRENNAQ</sequence>
<keyword evidence="7 12" id="KW-0997">Cell inner membrane</keyword>
<evidence type="ECO:0000256" key="6">
    <source>
        <dbReference type="ARBA" id="ARBA00022475"/>
    </source>
</evidence>
<keyword evidence="14" id="KW-1185">Reference proteome</keyword>
<comment type="function">
    <text evidence="1 12">Required for the export of heme to the periplasm for the biogenesis of c-type cytochromes.</text>
</comment>
<dbReference type="PANTHER" id="PTHR37531">
    <property type="entry name" value="HEME EXPORTER PROTEIN D"/>
    <property type="match status" value="1"/>
</dbReference>
<dbReference type="Proteomes" id="UP000198623">
    <property type="component" value="Unassembled WGS sequence"/>
</dbReference>
<evidence type="ECO:0000313" key="13">
    <source>
        <dbReference type="EMBL" id="SFF96480.1"/>
    </source>
</evidence>
<dbReference type="NCBIfam" id="TIGR03141">
    <property type="entry name" value="cytochro_ccmD"/>
    <property type="match status" value="1"/>
</dbReference>
<accession>A0A1I2N032</accession>
<feature type="transmembrane region" description="Helical" evidence="12">
    <location>
        <begin position="20"/>
        <end position="40"/>
    </location>
</feature>